<dbReference type="InterPro" id="IPR011009">
    <property type="entry name" value="Kinase-like_dom_sf"/>
</dbReference>
<dbReference type="AlphaFoldDB" id="A0A7R8V6B9"/>
<name>A0A7R8V6B9_HERIL</name>
<dbReference type="SMART" id="SM00587">
    <property type="entry name" value="CHK"/>
    <property type="match status" value="1"/>
</dbReference>
<evidence type="ECO:0000313" key="2">
    <source>
        <dbReference type="EMBL" id="CAD7093751.1"/>
    </source>
</evidence>
<dbReference type="PANTHER" id="PTHR11012:SF12">
    <property type="entry name" value="CHK KINASE-LIKE DOMAIN-CONTAINING PROTEIN-RELATED"/>
    <property type="match status" value="1"/>
</dbReference>
<dbReference type="Gene3D" id="3.90.1200.10">
    <property type="match status" value="1"/>
</dbReference>
<accession>A0A7R8V6B9</accession>
<dbReference type="PANTHER" id="PTHR11012">
    <property type="entry name" value="PROTEIN KINASE-LIKE DOMAIN-CONTAINING"/>
    <property type="match status" value="1"/>
</dbReference>
<sequence length="390" mass="44585">MSFNADELEAPEWINSNFFRKALEYNGDLANVTINDFHISPATAIGDHFASIMFRVKIVQGIKKDVLGQLDVDLFATEIFMYSEVLNECGKILKNAGYNSLLAAKMIYQSTEPQKVIVFEDLKELGYFMFPRIIPTEKDTELIFSKLGQYHAATFKLAAEGHKDLKRKGGVFNLGDMDNLGFFRDTFSFFKELVETLPGFEEASEKLSKISFDKIVNKCRQIVNAPGTYEVLNHGDYYIKNMMFKGKNGIDLSEIVMVDFQICHWGSPSFDVVYTSALIPPSMRPKAYKLYFDTFIDVLKKSDYNGSLPTFEQLQKDLKSYRSLDLFFLATISSFLCADKNKMKDDIEALLKNTNLFKTFYSQSTYISYVKELLPRLLQEGILDDIINSD</sequence>
<dbReference type="Pfam" id="PF02958">
    <property type="entry name" value="EcKL"/>
    <property type="match status" value="1"/>
</dbReference>
<organism evidence="2 3">
    <name type="scientific">Hermetia illucens</name>
    <name type="common">Black soldier fly</name>
    <dbReference type="NCBI Taxonomy" id="343691"/>
    <lineage>
        <taxon>Eukaryota</taxon>
        <taxon>Metazoa</taxon>
        <taxon>Ecdysozoa</taxon>
        <taxon>Arthropoda</taxon>
        <taxon>Hexapoda</taxon>
        <taxon>Insecta</taxon>
        <taxon>Pterygota</taxon>
        <taxon>Neoptera</taxon>
        <taxon>Endopterygota</taxon>
        <taxon>Diptera</taxon>
        <taxon>Brachycera</taxon>
        <taxon>Stratiomyomorpha</taxon>
        <taxon>Stratiomyidae</taxon>
        <taxon>Hermetiinae</taxon>
        <taxon>Hermetia</taxon>
    </lineage>
</organism>
<reference evidence="2 3" key="1">
    <citation type="submission" date="2020-11" db="EMBL/GenBank/DDBJ databases">
        <authorList>
            <person name="Wallbank WR R."/>
            <person name="Pardo Diaz C."/>
            <person name="Kozak K."/>
            <person name="Martin S."/>
            <person name="Jiggins C."/>
            <person name="Moest M."/>
            <person name="Warren A I."/>
            <person name="Generalovic N T."/>
            <person name="Byers J.R.P. K."/>
            <person name="Montejo-Kovacevich G."/>
            <person name="Yen C E."/>
        </authorList>
    </citation>
    <scope>NUCLEOTIDE SEQUENCE [LARGE SCALE GENOMIC DNA]</scope>
</reference>
<evidence type="ECO:0000313" key="3">
    <source>
        <dbReference type="Proteomes" id="UP000594454"/>
    </source>
</evidence>
<dbReference type="OrthoDB" id="8250698at2759"/>
<dbReference type="FunCoup" id="A0A7R8V6B9">
    <property type="interactions" value="14"/>
</dbReference>
<dbReference type="EMBL" id="LR899014">
    <property type="protein sequence ID" value="CAD7093751.1"/>
    <property type="molecule type" value="Genomic_DNA"/>
</dbReference>
<evidence type="ECO:0000259" key="1">
    <source>
        <dbReference type="SMART" id="SM00587"/>
    </source>
</evidence>
<dbReference type="InParanoid" id="A0A7R8V6B9"/>
<dbReference type="SUPFAM" id="SSF56112">
    <property type="entry name" value="Protein kinase-like (PK-like)"/>
    <property type="match status" value="1"/>
</dbReference>
<proteinExistence type="predicted"/>
<dbReference type="Proteomes" id="UP000594454">
    <property type="component" value="Chromosome 6"/>
</dbReference>
<dbReference type="InterPro" id="IPR015897">
    <property type="entry name" value="CHK_kinase-like"/>
</dbReference>
<gene>
    <name evidence="2" type="ORF">HERILL_LOCUS16016</name>
</gene>
<feature type="domain" description="CHK kinase-like" evidence="1">
    <location>
        <begin position="117"/>
        <end position="301"/>
    </location>
</feature>
<keyword evidence="3" id="KW-1185">Reference proteome</keyword>
<dbReference type="InterPro" id="IPR004119">
    <property type="entry name" value="EcKL"/>
</dbReference>
<protein>
    <recommendedName>
        <fullName evidence="1">CHK kinase-like domain-containing protein</fullName>
    </recommendedName>
</protein>